<accession>A0A8H3G8U9</accession>
<keyword evidence="2" id="KW-1185">Reference proteome</keyword>
<protein>
    <submittedName>
        <fullName evidence="1">Uncharacterized protein</fullName>
    </submittedName>
</protein>
<evidence type="ECO:0000313" key="1">
    <source>
        <dbReference type="EMBL" id="CAF9936929.1"/>
    </source>
</evidence>
<dbReference type="EMBL" id="CAJPDR010000457">
    <property type="protein sequence ID" value="CAF9936929.1"/>
    <property type="molecule type" value="Genomic_DNA"/>
</dbReference>
<dbReference type="OrthoDB" id="5242705at2759"/>
<comment type="caution">
    <text evidence="1">The sequence shown here is derived from an EMBL/GenBank/DDBJ whole genome shotgun (WGS) entry which is preliminary data.</text>
</comment>
<sequence>MWLCVQAYDIQVADTKLTQNITQTFSQLVNSTIDWGANITFVNLPAELNQRSGAQYTIASDGTLDAFNPFLGPWFNGTVSLNNGSSSPSSDVIQAICNATSTDLDVWIKYIALSVTNALRVFTPASNDMYNGTGYQTGSSSTLATAGSPVQAWKGSPPAPLLLDVDLDIRRSADGRMDTSNGLQESVGKTKVVMKSDQNGNWAFKAA</sequence>
<gene>
    <name evidence="1" type="ORF">ALECFALPRED_007009</name>
</gene>
<reference evidence="1" key="1">
    <citation type="submission" date="2021-03" db="EMBL/GenBank/DDBJ databases">
        <authorList>
            <person name="Tagirdzhanova G."/>
        </authorList>
    </citation>
    <scope>NUCLEOTIDE SEQUENCE</scope>
</reference>
<proteinExistence type="predicted"/>
<dbReference type="Proteomes" id="UP000664203">
    <property type="component" value="Unassembled WGS sequence"/>
</dbReference>
<evidence type="ECO:0000313" key="2">
    <source>
        <dbReference type="Proteomes" id="UP000664203"/>
    </source>
</evidence>
<name>A0A8H3G8U9_9LECA</name>
<organism evidence="1 2">
    <name type="scientific">Alectoria fallacina</name>
    <dbReference type="NCBI Taxonomy" id="1903189"/>
    <lineage>
        <taxon>Eukaryota</taxon>
        <taxon>Fungi</taxon>
        <taxon>Dikarya</taxon>
        <taxon>Ascomycota</taxon>
        <taxon>Pezizomycotina</taxon>
        <taxon>Lecanoromycetes</taxon>
        <taxon>OSLEUM clade</taxon>
        <taxon>Lecanoromycetidae</taxon>
        <taxon>Lecanorales</taxon>
        <taxon>Lecanorineae</taxon>
        <taxon>Parmeliaceae</taxon>
        <taxon>Alectoria</taxon>
    </lineage>
</organism>
<dbReference type="AlphaFoldDB" id="A0A8H3G8U9"/>